<keyword evidence="2" id="KW-0732">Signal</keyword>
<dbReference type="Pfam" id="PF13202">
    <property type="entry name" value="EF-hand_5"/>
    <property type="match status" value="2"/>
</dbReference>
<dbReference type="SUPFAM" id="SSF47473">
    <property type="entry name" value="EF-hand"/>
    <property type="match status" value="1"/>
</dbReference>
<dbReference type="Gene3D" id="1.10.238.10">
    <property type="entry name" value="EF-hand"/>
    <property type="match status" value="1"/>
</dbReference>
<keyword evidence="5" id="KW-1185">Reference proteome</keyword>
<accession>A0ABU4X7V7</accession>
<dbReference type="InterPro" id="IPR002048">
    <property type="entry name" value="EF_hand_dom"/>
</dbReference>
<feature type="compositionally biased region" description="Basic and acidic residues" evidence="1">
    <location>
        <begin position="129"/>
        <end position="141"/>
    </location>
</feature>
<comment type="caution">
    <text evidence="4">The sequence shown here is derived from an EMBL/GenBank/DDBJ whole genome shotgun (WGS) entry which is preliminary data.</text>
</comment>
<dbReference type="InterPro" id="IPR018247">
    <property type="entry name" value="EF_Hand_1_Ca_BS"/>
</dbReference>
<gene>
    <name evidence="4" type="ORF">RFM51_26650</name>
</gene>
<protein>
    <submittedName>
        <fullName evidence="4">Acid-shock protein</fullName>
    </submittedName>
</protein>
<feature type="region of interest" description="Disordered" evidence="1">
    <location>
        <begin position="23"/>
        <end position="45"/>
    </location>
</feature>
<name>A0ABU4X7V7_9HYPH</name>
<feature type="domain" description="EF-hand" evidence="3">
    <location>
        <begin position="90"/>
        <end position="125"/>
    </location>
</feature>
<feature type="signal peptide" evidence="2">
    <location>
        <begin position="1"/>
        <end position="20"/>
    </location>
</feature>
<dbReference type="InterPro" id="IPR011992">
    <property type="entry name" value="EF-hand-dom_pair"/>
</dbReference>
<dbReference type="RefSeq" id="WP_320217149.1">
    <property type="nucleotide sequence ID" value="NZ_JAVIIS010000055.1"/>
</dbReference>
<dbReference type="Proteomes" id="UP001272097">
    <property type="component" value="Unassembled WGS sequence"/>
</dbReference>
<evidence type="ECO:0000313" key="4">
    <source>
        <dbReference type="EMBL" id="MDX8443154.1"/>
    </source>
</evidence>
<reference evidence="4 5" key="1">
    <citation type="submission" date="2023-08" db="EMBL/GenBank/DDBJ databases">
        <title>Implementing the SeqCode for naming new Mesorhizobium species isolated from Vachellia karroo root nodules.</title>
        <authorList>
            <person name="Van Lill M."/>
        </authorList>
    </citation>
    <scope>NUCLEOTIDE SEQUENCE [LARGE SCALE GENOMIC DNA]</scope>
    <source>
        <strain evidence="4 5">VK3E</strain>
    </source>
</reference>
<feature type="chain" id="PRO_5046944555" evidence="2">
    <location>
        <begin position="21"/>
        <end position="150"/>
    </location>
</feature>
<dbReference type="EMBL" id="JAVIIS010000055">
    <property type="protein sequence ID" value="MDX8443154.1"/>
    <property type="molecule type" value="Genomic_DNA"/>
</dbReference>
<organism evidence="4 5">
    <name type="scientific">Mesorhizobium australafricanum</name>
    <dbReference type="NCBI Taxonomy" id="3072311"/>
    <lineage>
        <taxon>Bacteria</taxon>
        <taxon>Pseudomonadati</taxon>
        <taxon>Pseudomonadota</taxon>
        <taxon>Alphaproteobacteria</taxon>
        <taxon>Hyphomicrobiales</taxon>
        <taxon>Phyllobacteriaceae</taxon>
        <taxon>Mesorhizobium</taxon>
    </lineage>
</organism>
<proteinExistence type="predicted"/>
<evidence type="ECO:0000259" key="3">
    <source>
        <dbReference type="PROSITE" id="PS50222"/>
    </source>
</evidence>
<evidence type="ECO:0000256" key="1">
    <source>
        <dbReference type="SAM" id="MobiDB-lite"/>
    </source>
</evidence>
<feature type="region of interest" description="Disordered" evidence="1">
    <location>
        <begin position="129"/>
        <end position="150"/>
    </location>
</feature>
<evidence type="ECO:0000256" key="2">
    <source>
        <dbReference type="SAM" id="SignalP"/>
    </source>
</evidence>
<dbReference type="PROSITE" id="PS50222">
    <property type="entry name" value="EF_HAND_2"/>
    <property type="match status" value="1"/>
</dbReference>
<dbReference type="PROSITE" id="PS00018">
    <property type="entry name" value="EF_HAND_1"/>
    <property type="match status" value="1"/>
</dbReference>
<evidence type="ECO:0000313" key="5">
    <source>
        <dbReference type="Proteomes" id="UP001272097"/>
    </source>
</evidence>
<sequence>MIRPTIFVVALGLQTAAAVAQTTTPTPAPAPAQTAPSTSAAAAAKSGLAKSGLTLEKFEARRENAFMRADTDNDSKVSLAEWTAFQTERKAKGDPAKSFARMDTNKDGFLDKAELDALLAKRFARLDKNRDGVLSADERPGHKTAPNQEQ</sequence>